<dbReference type="InterPro" id="IPR045540">
    <property type="entry name" value="YegS/DAGK_C"/>
</dbReference>
<dbReference type="PANTHER" id="PTHR12358:SF31">
    <property type="entry name" value="ACYLGLYCEROL KINASE, MITOCHONDRIAL"/>
    <property type="match status" value="1"/>
</dbReference>
<dbReference type="FunCoup" id="A0A448YNR6">
    <property type="interactions" value="599"/>
</dbReference>
<dbReference type="Gene3D" id="3.40.50.10330">
    <property type="entry name" value="Probable inorganic polyphosphate/atp-NAD kinase, domain 1"/>
    <property type="match status" value="1"/>
</dbReference>
<evidence type="ECO:0000256" key="3">
    <source>
        <dbReference type="ARBA" id="ARBA00022777"/>
    </source>
</evidence>
<dbReference type="GO" id="GO:0046512">
    <property type="term" value="P:sphingosine biosynthetic process"/>
    <property type="evidence" value="ECO:0007669"/>
    <property type="project" value="TreeGrafter"/>
</dbReference>
<dbReference type="InterPro" id="IPR016064">
    <property type="entry name" value="NAD/diacylglycerol_kinase_sf"/>
</dbReference>
<feature type="domain" description="DAGKc" evidence="5">
    <location>
        <begin position="70"/>
        <end position="209"/>
    </location>
</feature>
<dbReference type="SMART" id="SM00046">
    <property type="entry name" value="DAGKc"/>
    <property type="match status" value="1"/>
</dbReference>
<dbReference type="GO" id="GO:0001727">
    <property type="term" value="F:lipid kinase activity"/>
    <property type="evidence" value="ECO:0007669"/>
    <property type="project" value="TreeGrafter"/>
</dbReference>
<dbReference type="SUPFAM" id="SSF111331">
    <property type="entry name" value="NAD kinase/diacylglycerol kinase-like"/>
    <property type="match status" value="1"/>
</dbReference>
<dbReference type="AlphaFoldDB" id="A0A448YNR6"/>
<dbReference type="EMBL" id="CAACVR010000023">
    <property type="protein sequence ID" value="VEU22536.1"/>
    <property type="molecule type" value="Genomic_DNA"/>
</dbReference>
<protein>
    <submittedName>
        <fullName evidence="6">DEKNAAC103690</fullName>
    </submittedName>
</protein>
<proteinExistence type="predicted"/>
<keyword evidence="7" id="KW-1185">Reference proteome</keyword>
<dbReference type="GO" id="GO:0005524">
    <property type="term" value="F:ATP binding"/>
    <property type="evidence" value="ECO:0007669"/>
    <property type="project" value="UniProtKB-KW"/>
</dbReference>
<evidence type="ECO:0000256" key="1">
    <source>
        <dbReference type="ARBA" id="ARBA00022679"/>
    </source>
</evidence>
<dbReference type="STRING" id="13370.A0A448YNR6"/>
<dbReference type="GO" id="GO:0016020">
    <property type="term" value="C:membrane"/>
    <property type="evidence" value="ECO:0007669"/>
    <property type="project" value="TreeGrafter"/>
</dbReference>
<dbReference type="InParanoid" id="A0A448YNR6"/>
<dbReference type="Proteomes" id="UP000290900">
    <property type="component" value="Unassembled WGS sequence"/>
</dbReference>
<evidence type="ECO:0000256" key="2">
    <source>
        <dbReference type="ARBA" id="ARBA00022741"/>
    </source>
</evidence>
<dbReference type="Gene3D" id="2.60.200.40">
    <property type="match status" value="1"/>
</dbReference>
<organism evidence="6 7">
    <name type="scientific">Brettanomyces naardenensis</name>
    <name type="common">Yeast</name>
    <dbReference type="NCBI Taxonomy" id="13370"/>
    <lineage>
        <taxon>Eukaryota</taxon>
        <taxon>Fungi</taxon>
        <taxon>Dikarya</taxon>
        <taxon>Ascomycota</taxon>
        <taxon>Saccharomycotina</taxon>
        <taxon>Pichiomycetes</taxon>
        <taxon>Pichiales</taxon>
        <taxon>Pichiaceae</taxon>
        <taxon>Brettanomyces</taxon>
    </lineage>
</organism>
<dbReference type="PROSITE" id="PS50146">
    <property type="entry name" value="DAGK"/>
    <property type="match status" value="1"/>
</dbReference>
<keyword evidence="2" id="KW-0547">Nucleotide-binding</keyword>
<keyword evidence="4" id="KW-0067">ATP-binding</keyword>
<dbReference type="Pfam" id="PF00781">
    <property type="entry name" value="DAGK_cat"/>
    <property type="match status" value="1"/>
</dbReference>
<sequence>MLLWVQPSGTGVPNQLEASYVRKVGDKLQPFVSILTIVPHREESSSTPSTEDDSSITAKEILSRAYPDSKPGASILVLVNPHGGKGDAMKIFRSEVEPILEAAHCEFTVMKTAYSGHASDIAEQMDIDKYDLVLCASGDGIPHEVINGLYRREDRAKAFDKLIITETPSGSGNAMALSCLGTLVPSTATLEILKGSTVRNDLMAVYSQREPVKLSFLSQTYGIVAQADIGTEWMRWMGEVRFQLGLITQLAFRASYPCTIAVKYIAKTKDELSEYYRHHVNDSFNMGSLTDEGFRLKYYDQFLDADDISDFSAMDGWEELDSDACENMGIFYSGKMPYVSKDTNFFPAALPNDGSIDIVVTDSRSGFFRTLDALMSLDKGLHVWNEDVAHFKVEAFRVIPRPKPGKHPYISVDGENFKLQPFQVEIMKGVLKTVMQGGSYTETGFLDKT</sequence>
<dbReference type="PANTHER" id="PTHR12358">
    <property type="entry name" value="SPHINGOSINE KINASE"/>
    <property type="match status" value="1"/>
</dbReference>
<accession>A0A448YNR6</accession>
<dbReference type="GO" id="GO:0005737">
    <property type="term" value="C:cytoplasm"/>
    <property type="evidence" value="ECO:0007669"/>
    <property type="project" value="TreeGrafter"/>
</dbReference>
<dbReference type="Pfam" id="PF19279">
    <property type="entry name" value="YegS_C"/>
    <property type="match status" value="1"/>
</dbReference>
<dbReference type="OrthoDB" id="3853857at2759"/>
<dbReference type="InterPro" id="IPR001206">
    <property type="entry name" value="Diacylglycerol_kinase_cat_dom"/>
</dbReference>
<evidence type="ECO:0000313" key="7">
    <source>
        <dbReference type="Proteomes" id="UP000290900"/>
    </source>
</evidence>
<dbReference type="InterPro" id="IPR050187">
    <property type="entry name" value="Lipid_Phosphate_FormReg"/>
</dbReference>
<evidence type="ECO:0000259" key="5">
    <source>
        <dbReference type="PROSITE" id="PS50146"/>
    </source>
</evidence>
<dbReference type="InterPro" id="IPR017438">
    <property type="entry name" value="ATP-NAD_kinase_N"/>
</dbReference>
<evidence type="ECO:0000313" key="6">
    <source>
        <dbReference type="EMBL" id="VEU22536.1"/>
    </source>
</evidence>
<name>A0A448YNR6_BRENA</name>
<keyword evidence="3" id="KW-0418">Kinase</keyword>
<gene>
    <name evidence="6" type="ORF">BRENAR_LOCUS3267</name>
</gene>
<reference evidence="6 7" key="1">
    <citation type="submission" date="2018-12" db="EMBL/GenBank/DDBJ databases">
        <authorList>
            <person name="Tiukova I."/>
            <person name="Dainat J."/>
        </authorList>
    </citation>
    <scope>NUCLEOTIDE SEQUENCE [LARGE SCALE GENOMIC DNA]</scope>
</reference>
<keyword evidence="1" id="KW-0808">Transferase</keyword>
<evidence type="ECO:0000256" key="4">
    <source>
        <dbReference type="ARBA" id="ARBA00022840"/>
    </source>
</evidence>